<dbReference type="AlphaFoldDB" id="M8DCC2"/>
<evidence type="ECO:0000259" key="4">
    <source>
        <dbReference type="PROSITE" id="PS50893"/>
    </source>
</evidence>
<dbReference type="STRING" id="1300222.I532_00070"/>
<comment type="caution">
    <text evidence="5">The sequence shown here is derived from an EMBL/GenBank/DDBJ whole genome shotgun (WGS) entry which is preliminary data.</text>
</comment>
<evidence type="ECO:0000256" key="2">
    <source>
        <dbReference type="ARBA" id="ARBA00022741"/>
    </source>
</evidence>
<dbReference type="PANTHER" id="PTHR43776">
    <property type="entry name" value="TRANSPORT ATP-BINDING PROTEIN"/>
    <property type="match status" value="1"/>
</dbReference>
<dbReference type="PATRIC" id="fig|1300222.3.peg.15"/>
<evidence type="ECO:0000313" key="5">
    <source>
        <dbReference type="EMBL" id="EMT53954.1"/>
    </source>
</evidence>
<dbReference type="GO" id="GO:0016887">
    <property type="term" value="F:ATP hydrolysis activity"/>
    <property type="evidence" value="ECO:0007669"/>
    <property type="project" value="InterPro"/>
</dbReference>
<dbReference type="InterPro" id="IPR017871">
    <property type="entry name" value="ABC_transporter-like_CS"/>
</dbReference>
<dbReference type="SUPFAM" id="SSF52540">
    <property type="entry name" value="P-loop containing nucleoside triphosphate hydrolases"/>
    <property type="match status" value="1"/>
</dbReference>
<evidence type="ECO:0000313" key="6">
    <source>
        <dbReference type="Proteomes" id="UP000012081"/>
    </source>
</evidence>
<dbReference type="PROSITE" id="PS00211">
    <property type="entry name" value="ABC_TRANSPORTER_1"/>
    <property type="match status" value="1"/>
</dbReference>
<dbReference type="PROSITE" id="PS50893">
    <property type="entry name" value="ABC_TRANSPORTER_2"/>
    <property type="match status" value="1"/>
</dbReference>
<dbReference type="OrthoDB" id="9802264at2"/>
<dbReference type="InterPro" id="IPR050319">
    <property type="entry name" value="ABC_transp_ATP-bind"/>
</dbReference>
<proteinExistence type="predicted"/>
<dbReference type="GO" id="GO:0005524">
    <property type="term" value="F:ATP binding"/>
    <property type="evidence" value="ECO:0007669"/>
    <property type="project" value="UniProtKB-KW"/>
</dbReference>
<accession>M8DCC2</accession>
<keyword evidence="2" id="KW-0547">Nucleotide-binding</keyword>
<organism evidence="5 6">
    <name type="scientific">Brevibacillus borstelensis AK1</name>
    <dbReference type="NCBI Taxonomy" id="1300222"/>
    <lineage>
        <taxon>Bacteria</taxon>
        <taxon>Bacillati</taxon>
        <taxon>Bacillota</taxon>
        <taxon>Bacilli</taxon>
        <taxon>Bacillales</taxon>
        <taxon>Paenibacillaceae</taxon>
        <taxon>Brevibacillus</taxon>
    </lineage>
</organism>
<evidence type="ECO:0000256" key="1">
    <source>
        <dbReference type="ARBA" id="ARBA00022448"/>
    </source>
</evidence>
<dbReference type="InterPro" id="IPR003439">
    <property type="entry name" value="ABC_transporter-like_ATP-bd"/>
</dbReference>
<dbReference type="InterPro" id="IPR003593">
    <property type="entry name" value="AAA+_ATPase"/>
</dbReference>
<evidence type="ECO:0000256" key="3">
    <source>
        <dbReference type="ARBA" id="ARBA00022840"/>
    </source>
</evidence>
<dbReference type="Proteomes" id="UP000012081">
    <property type="component" value="Unassembled WGS sequence"/>
</dbReference>
<keyword evidence="1" id="KW-0813">Transport</keyword>
<dbReference type="Pfam" id="PF00005">
    <property type="entry name" value="ABC_tran"/>
    <property type="match status" value="1"/>
</dbReference>
<dbReference type="EMBL" id="APBN01000001">
    <property type="protein sequence ID" value="EMT53954.1"/>
    <property type="molecule type" value="Genomic_DNA"/>
</dbReference>
<dbReference type="SMART" id="SM00382">
    <property type="entry name" value="AAA"/>
    <property type="match status" value="1"/>
</dbReference>
<sequence>MIEMRDVSKQYRGKGSRGRSVTFDAVKQVSLTLRSDVRYALVGESGSGKSTLARLLMAIDPPTSGEILFDGASVWEMHPRELRKKRAEYQMVLQNASGSLDPRRSVYDSIAEPIRCLTNLDRSEEREKVLALAERMKLSAAQLERLPHELSGGQLKRVCMARAMSVSPKFIVFDEAVSGLDVTVRKQILDLILQLKDDGLDGYLFITHDIDAALYLADHIFVMKDGEIVERMEHAASYADFRHDYSRLLIESLPPKWPGASSNETGFIG</sequence>
<reference evidence="5 6" key="1">
    <citation type="submission" date="2013-03" db="EMBL/GenBank/DDBJ databases">
        <title>Assembly of a new bacterial strain Brevibacillus borstelensis AK1.</title>
        <authorList>
            <person name="Rajan I."/>
            <person name="PoliReddy D."/>
            <person name="Sugumar T."/>
            <person name="Rathinam K."/>
            <person name="Alqarawi S."/>
            <person name="Khalil A.B."/>
            <person name="Sivakumar N."/>
        </authorList>
    </citation>
    <scope>NUCLEOTIDE SEQUENCE [LARGE SCALE GENOMIC DNA]</scope>
    <source>
        <strain evidence="5 6">AK1</strain>
    </source>
</reference>
<dbReference type="CDD" id="cd03257">
    <property type="entry name" value="ABC_NikE_OppD_transporters"/>
    <property type="match status" value="1"/>
</dbReference>
<dbReference type="GO" id="GO:0055085">
    <property type="term" value="P:transmembrane transport"/>
    <property type="evidence" value="ECO:0007669"/>
    <property type="project" value="UniProtKB-ARBA"/>
</dbReference>
<feature type="domain" description="ABC transporter" evidence="4">
    <location>
        <begin position="2"/>
        <end position="250"/>
    </location>
</feature>
<protein>
    <submittedName>
        <fullName evidence="5">Putative peptide ABC transporter ATP-binding protein</fullName>
    </submittedName>
</protein>
<keyword evidence="6" id="KW-1185">Reference proteome</keyword>
<dbReference type="Gene3D" id="3.40.50.300">
    <property type="entry name" value="P-loop containing nucleotide triphosphate hydrolases"/>
    <property type="match status" value="1"/>
</dbReference>
<gene>
    <name evidence="5" type="ORF">I532_00070</name>
</gene>
<dbReference type="InterPro" id="IPR027417">
    <property type="entry name" value="P-loop_NTPase"/>
</dbReference>
<keyword evidence="3 5" id="KW-0067">ATP-binding</keyword>
<name>M8DCC2_9BACL</name>
<dbReference type="RefSeq" id="WP_003385607.1">
    <property type="nucleotide sequence ID" value="NZ_APBN01000001.1"/>
</dbReference>